<dbReference type="InterPro" id="IPR004843">
    <property type="entry name" value="Calcineurin-like_PHP"/>
</dbReference>
<dbReference type="Gene3D" id="3.60.21.10">
    <property type="match status" value="1"/>
</dbReference>
<feature type="transmembrane region" description="Helical" evidence="10">
    <location>
        <begin position="345"/>
        <end position="364"/>
    </location>
</feature>
<evidence type="ECO:0000256" key="9">
    <source>
        <dbReference type="ARBA" id="ARBA00023211"/>
    </source>
</evidence>
<comment type="caution">
    <text evidence="12">The sequence shown here is derived from an EMBL/GenBank/DDBJ whole genome shotgun (WGS) entry which is preliminary data.</text>
</comment>
<keyword evidence="8 10" id="KW-0472">Membrane</keyword>
<dbReference type="SUPFAM" id="SSF56300">
    <property type="entry name" value="Metallo-dependent phosphatases"/>
    <property type="match status" value="1"/>
</dbReference>
<dbReference type="GO" id="GO:0046872">
    <property type="term" value="F:metal ion binding"/>
    <property type="evidence" value="ECO:0007669"/>
    <property type="project" value="UniProtKB-KW"/>
</dbReference>
<evidence type="ECO:0000313" key="12">
    <source>
        <dbReference type="EMBL" id="KAF2905570.1"/>
    </source>
</evidence>
<feature type="domain" description="Calcineurin-like phosphoesterase" evidence="11">
    <location>
        <begin position="57"/>
        <end position="292"/>
    </location>
</feature>
<reference evidence="12" key="1">
    <citation type="submission" date="2019-08" db="EMBL/GenBank/DDBJ databases">
        <title>The genome of the North American firefly Photinus pyralis.</title>
        <authorList>
            <consortium name="Photinus pyralis genome working group"/>
            <person name="Fallon T.R."/>
            <person name="Sander Lower S.E."/>
            <person name="Weng J.-K."/>
        </authorList>
    </citation>
    <scope>NUCLEOTIDE SEQUENCE</scope>
    <source>
        <strain evidence="12">TRF0915ILg1</strain>
        <tissue evidence="12">Whole body</tissue>
    </source>
</reference>
<dbReference type="PANTHER" id="PTHR13315:SF0">
    <property type="entry name" value="METALLOPHOSPHOESTERASE 1"/>
    <property type="match status" value="1"/>
</dbReference>
<evidence type="ECO:0000256" key="4">
    <source>
        <dbReference type="ARBA" id="ARBA00022692"/>
    </source>
</evidence>
<accession>A0A8K0DFY1</accession>
<proteinExistence type="inferred from homology"/>
<dbReference type="GO" id="GO:0016787">
    <property type="term" value="F:hydrolase activity"/>
    <property type="evidence" value="ECO:0007669"/>
    <property type="project" value="UniProtKB-KW"/>
</dbReference>
<keyword evidence="6" id="KW-0378">Hydrolase</keyword>
<dbReference type="PANTHER" id="PTHR13315">
    <property type="entry name" value="METALLO PHOSPHOESTERASE RELATED"/>
    <property type="match status" value="1"/>
</dbReference>
<evidence type="ECO:0000256" key="1">
    <source>
        <dbReference type="ARBA" id="ARBA00001936"/>
    </source>
</evidence>
<keyword evidence="7 10" id="KW-1133">Transmembrane helix</keyword>
<evidence type="ECO:0000256" key="10">
    <source>
        <dbReference type="SAM" id="Phobius"/>
    </source>
</evidence>
<evidence type="ECO:0000256" key="8">
    <source>
        <dbReference type="ARBA" id="ARBA00023136"/>
    </source>
</evidence>
<comment type="similarity">
    <text evidence="3">Belongs to the metallophosphoesterase superfamily. MPPE1 family.</text>
</comment>
<evidence type="ECO:0000256" key="6">
    <source>
        <dbReference type="ARBA" id="ARBA00022801"/>
    </source>
</evidence>
<dbReference type="Proteomes" id="UP000801492">
    <property type="component" value="Unassembled WGS sequence"/>
</dbReference>
<keyword evidence="13" id="KW-1185">Reference proteome</keyword>
<evidence type="ECO:0000256" key="3">
    <source>
        <dbReference type="ARBA" id="ARBA00008895"/>
    </source>
</evidence>
<dbReference type="GO" id="GO:0016020">
    <property type="term" value="C:membrane"/>
    <property type="evidence" value="ECO:0007669"/>
    <property type="project" value="UniProtKB-SubCell"/>
</dbReference>
<dbReference type="AlphaFoldDB" id="A0A8K0DFY1"/>
<dbReference type="OrthoDB" id="9984693at2759"/>
<keyword evidence="5" id="KW-0479">Metal-binding</keyword>
<comment type="subcellular location">
    <subcellularLocation>
        <location evidence="2">Membrane</location>
        <topology evidence="2">Multi-pass membrane protein</topology>
    </subcellularLocation>
</comment>
<evidence type="ECO:0000256" key="2">
    <source>
        <dbReference type="ARBA" id="ARBA00004141"/>
    </source>
</evidence>
<dbReference type="EMBL" id="VTPC01000503">
    <property type="protein sequence ID" value="KAF2905570.1"/>
    <property type="molecule type" value="Genomic_DNA"/>
</dbReference>
<evidence type="ECO:0000259" key="11">
    <source>
        <dbReference type="Pfam" id="PF00149"/>
    </source>
</evidence>
<evidence type="ECO:0000313" key="13">
    <source>
        <dbReference type="Proteomes" id="UP000801492"/>
    </source>
</evidence>
<feature type="transmembrane region" description="Helical" evidence="10">
    <location>
        <begin position="7"/>
        <end position="30"/>
    </location>
</feature>
<evidence type="ECO:0000256" key="5">
    <source>
        <dbReference type="ARBA" id="ARBA00022723"/>
    </source>
</evidence>
<keyword evidence="9" id="KW-0464">Manganese</keyword>
<keyword evidence="4 10" id="KW-0812">Transmembrane</keyword>
<dbReference type="GO" id="GO:0006506">
    <property type="term" value="P:GPI anchor biosynthetic process"/>
    <property type="evidence" value="ECO:0007669"/>
    <property type="project" value="InterPro"/>
</dbReference>
<comment type="cofactor">
    <cofactor evidence="1">
        <name>Mn(2+)</name>
        <dbReference type="ChEBI" id="CHEBI:29035"/>
    </cofactor>
</comment>
<dbReference type="InterPro" id="IPR029052">
    <property type="entry name" value="Metallo-depent_PP-like"/>
</dbReference>
<evidence type="ECO:0000256" key="7">
    <source>
        <dbReference type="ARBA" id="ARBA00022989"/>
    </source>
</evidence>
<protein>
    <recommendedName>
        <fullName evidence="11">Calcineurin-like phosphoesterase domain-containing protein</fullName>
    </recommendedName>
</protein>
<dbReference type="Pfam" id="PF00149">
    <property type="entry name" value="Metallophos"/>
    <property type="match status" value="1"/>
</dbReference>
<organism evidence="12 13">
    <name type="scientific">Ignelater luminosus</name>
    <name type="common">Cucubano</name>
    <name type="synonym">Pyrophorus luminosus</name>
    <dbReference type="NCBI Taxonomy" id="2038154"/>
    <lineage>
        <taxon>Eukaryota</taxon>
        <taxon>Metazoa</taxon>
        <taxon>Ecdysozoa</taxon>
        <taxon>Arthropoda</taxon>
        <taxon>Hexapoda</taxon>
        <taxon>Insecta</taxon>
        <taxon>Pterygota</taxon>
        <taxon>Neoptera</taxon>
        <taxon>Endopterygota</taxon>
        <taxon>Coleoptera</taxon>
        <taxon>Polyphaga</taxon>
        <taxon>Elateriformia</taxon>
        <taxon>Elateroidea</taxon>
        <taxon>Elateridae</taxon>
        <taxon>Agrypninae</taxon>
        <taxon>Pyrophorini</taxon>
        <taxon>Ignelater</taxon>
    </lineage>
</organism>
<name>A0A8K0DFY1_IGNLU</name>
<dbReference type="InterPro" id="IPR033308">
    <property type="entry name" value="PGAP5/Cdc1/Ted1"/>
</dbReference>
<sequence>MRPNVKFVVKILFGIVCLFLYCEWLIYYFVLLQCDWPQLDPSIEDPFIKQTHDDPVRVMVLADTHLLGSKEGHWFDKLRREWQMYRTFQTAMKLHKPDIVFVLGDLTDEGLWCSDAEFQYYIRRFHSLFSVPQNTRMYVTVGNHDIGFHYRISPYLNQRFVSGFNSSAVQLITLRGNHFVLVNSMALEGDGCFLCRAAELQLSQIEKILKCASGRGSCDGKTRLKIYSKPILMQHFPLYRKSDEDCDEPDEAPFPIKTQKFKEGWDCLSKESTYQLLKQIEPRLVLSGHTHHGCTRNLPNSNGIEITIPSFSWRNKDNPSYGLMVVTPNNYSFSKCLMPKESTVINSYMLGGAGLLCWIVYALYKRTRRLLTKIGRILVKYLIKNNFT</sequence>
<gene>
    <name evidence="12" type="ORF">ILUMI_00618</name>
</gene>